<organism evidence="4 5">
    <name type="scientific">Cellulomonas aerilata</name>
    <dbReference type="NCBI Taxonomy" id="515326"/>
    <lineage>
        <taxon>Bacteria</taxon>
        <taxon>Bacillati</taxon>
        <taxon>Actinomycetota</taxon>
        <taxon>Actinomycetes</taxon>
        <taxon>Micrococcales</taxon>
        <taxon>Cellulomonadaceae</taxon>
        <taxon>Cellulomonas</taxon>
    </lineage>
</organism>
<evidence type="ECO:0008006" key="6">
    <source>
        <dbReference type="Google" id="ProtNLM"/>
    </source>
</evidence>
<reference evidence="4 5" key="1">
    <citation type="submission" date="2019-07" db="EMBL/GenBank/DDBJ databases">
        <title>Whole genome shotgun sequence of Cellulomonas aerilata NBRC 106308.</title>
        <authorList>
            <person name="Hosoyama A."/>
            <person name="Uohara A."/>
            <person name="Ohji S."/>
            <person name="Ichikawa N."/>
        </authorList>
    </citation>
    <scope>NUCLEOTIDE SEQUENCE [LARGE SCALE GENOMIC DNA]</scope>
    <source>
        <strain evidence="4 5">NBRC 106308</strain>
    </source>
</reference>
<evidence type="ECO:0000259" key="3">
    <source>
        <dbReference type="Pfam" id="PF07510"/>
    </source>
</evidence>
<evidence type="ECO:0000313" key="5">
    <source>
        <dbReference type="Proteomes" id="UP000321181"/>
    </source>
</evidence>
<dbReference type="PANTHER" id="PTHR35149">
    <property type="entry name" value="SLL5132 PROTEIN"/>
    <property type="match status" value="1"/>
</dbReference>
<dbReference type="Pfam" id="PF07510">
    <property type="entry name" value="GmrSD_C"/>
    <property type="match status" value="1"/>
</dbReference>
<dbReference type="SUPFAM" id="SSF46767">
    <property type="entry name" value="Methylated DNA-protein cysteine methyltransferase, C-terminal domain"/>
    <property type="match status" value="1"/>
</dbReference>
<evidence type="ECO:0000256" key="1">
    <source>
        <dbReference type="SAM" id="MobiDB-lite"/>
    </source>
</evidence>
<proteinExistence type="predicted"/>
<feature type="domain" description="GmrSD restriction endonucleases C-terminal" evidence="3">
    <location>
        <begin position="414"/>
        <end position="553"/>
    </location>
</feature>
<gene>
    <name evidence="4" type="ORF">CAE01nite_20800</name>
</gene>
<dbReference type="InterPro" id="IPR011089">
    <property type="entry name" value="GmrSD_C"/>
</dbReference>
<protein>
    <recommendedName>
        <fullName evidence="6">DUF262 domain-containing protein</fullName>
    </recommendedName>
</protein>
<dbReference type="InterPro" id="IPR036388">
    <property type="entry name" value="WH-like_DNA-bd_sf"/>
</dbReference>
<feature type="domain" description="GmrSD restriction endonucleases N-terminal" evidence="2">
    <location>
        <begin position="9"/>
        <end position="229"/>
    </location>
</feature>
<feature type="region of interest" description="Disordered" evidence="1">
    <location>
        <begin position="619"/>
        <end position="663"/>
    </location>
</feature>
<keyword evidence="5" id="KW-1185">Reference proteome</keyword>
<evidence type="ECO:0000259" key="2">
    <source>
        <dbReference type="Pfam" id="PF03235"/>
    </source>
</evidence>
<accession>A0A512DD06</accession>
<name>A0A512DD06_9CELL</name>
<comment type="caution">
    <text evidence="4">The sequence shown here is derived from an EMBL/GenBank/DDBJ whole genome shotgun (WGS) entry which is preliminary data.</text>
</comment>
<dbReference type="InterPro" id="IPR036217">
    <property type="entry name" value="MethylDNA_cys_MeTrfase_DNAb"/>
</dbReference>
<dbReference type="Gene3D" id="1.10.10.10">
    <property type="entry name" value="Winged helix-like DNA-binding domain superfamily/Winged helix DNA-binding domain"/>
    <property type="match status" value="1"/>
</dbReference>
<dbReference type="EMBL" id="BJYY01000013">
    <property type="protein sequence ID" value="GEO34355.1"/>
    <property type="molecule type" value="Genomic_DNA"/>
</dbReference>
<dbReference type="AlphaFoldDB" id="A0A512DD06"/>
<dbReference type="RefSeq" id="WP_146903698.1">
    <property type="nucleotide sequence ID" value="NZ_BAAARM010000003.1"/>
</dbReference>
<dbReference type="PANTHER" id="PTHR35149:SF2">
    <property type="entry name" value="DUF262 DOMAIN-CONTAINING PROTEIN"/>
    <property type="match status" value="1"/>
</dbReference>
<dbReference type="Pfam" id="PF03235">
    <property type="entry name" value="GmrSD_N"/>
    <property type="match status" value="1"/>
</dbReference>
<dbReference type="InterPro" id="IPR004919">
    <property type="entry name" value="GmrSD_N"/>
</dbReference>
<dbReference type="Proteomes" id="UP000321181">
    <property type="component" value="Unassembled WGS sequence"/>
</dbReference>
<evidence type="ECO:0000313" key="4">
    <source>
        <dbReference type="EMBL" id="GEO34355.1"/>
    </source>
</evidence>
<sequence length="841" mass="94326">MVIAKETTLQELLEGSKQYRVPLYQRTYSWGEAQLKRLWDDVEKLADDRQHDQTATHFIGSVVLAPSPGLGPVGVQEYLVVDGQQRLTTLTLLLCAIRDHRQATEGGDHRQRLDELFLTNKYRPAAERPKVVPTQADRPAYEAVLDATPQAGGPDRVGAAYRYFRSQLVRVDDADDPLDVDRIEGAVIRGLSLVSVTAQPGDNAYRIFESLNNTGLALKQGDLLRNYLFMRLPTAGERVYNGVWLPLQQALSSDDLELLFWLDLVRKDSRIKQTEIYEQQQRRLERLTMETEIEAEVARFARLGRLLRSVLDPEQEHDPSVRRRLQRLKDWGTTTVYPLALHLLDLRERGQTDSAAVAQALLVVESFLVRRLLIGRATANINRVLLDVVPSLDENLPVDEAVHRYLSSGRKYFARDDDVRAALQTVPFYLNGRAPQRALLLRWVEETYHNREPVQGDRLTIEHVLPQTLTESWLEVLSEDAGENEEPEDLHRELLHTLGNLTLTGYNSPLGNKPFAVKRTTLQTSGVAMTRDIASQERWGRPEILARADRLADRICAYWPAPLAGVRSAGEPAWDVLEAAVAALPAGSWTSYLDLAALIGSHQVPVGQRVANHEMPNAHRVRKSSGAVPPGFRWNDPDRDDDPTEMLRQEGVPVDEQGRADQSRRMRVDELAVLVGLDPAELPDAVPDLGEEDEAASRFQEQLYSAHEPPVAKAVLSVLAAWQDMGGVLAYGSADETTAFLMVDERDIRHGGVWPAAIYPSGKFEVVFQWMQYRPPFDDVALREALRQRLNAVPGVNLPAVKLAMRPGFEVTLLAEGRSQERLLEALAWFRGTATAVRSAP</sequence>
<dbReference type="OrthoDB" id="9798761at2"/>